<dbReference type="SUPFAM" id="SSF49313">
    <property type="entry name" value="Cadherin-like"/>
    <property type="match status" value="1"/>
</dbReference>
<evidence type="ECO:0000256" key="4">
    <source>
        <dbReference type="SAM" id="SignalP"/>
    </source>
</evidence>
<dbReference type="Pfam" id="PF13229">
    <property type="entry name" value="Beta_helix"/>
    <property type="match status" value="1"/>
</dbReference>
<name>A0A6C2U999_PONDE</name>
<evidence type="ECO:0000313" key="7">
    <source>
        <dbReference type="EMBL" id="VGO16297.1"/>
    </source>
</evidence>
<accession>A0A6C2U999</accession>
<dbReference type="NCBIfam" id="NF033679">
    <property type="entry name" value="DNRLRE_dom"/>
    <property type="match status" value="1"/>
</dbReference>
<evidence type="ECO:0000256" key="3">
    <source>
        <dbReference type="ARBA" id="ARBA00022729"/>
    </source>
</evidence>
<dbReference type="Pfam" id="PF24517">
    <property type="entry name" value="CBM96"/>
    <property type="match status" value="1"/>
</dbReference>
<dbReference type="InterPro" id="IPR012334">
    <property type="entry name" value="Pectin_lyas_fold"/>
</dbReference>
<keyword evidence="2" id="KW-0964">Secreted</keyword>
<dbReference type="Proteomes" id="UP000366872">
    <property type="component" value="Unassembled WGS sequence"/>
</dbReference>
<feature type="signal peptide" evidence="4">
    <location>
        <begin position="1"/>
        <end position="20"/>
    </location>
</feature>
<dbReference type="InterPro" id="IPR013783">
    <property type="entry name" value="Ig-like_fold"/>
</dbReference>
<evidence type="ECO:0000259" key="5">
    <source>
        <dbReference type="Pfam" id="PF13229"/>
    </source>
</evidence>
<sequence length="1137" mass="125085">MIKYTLSLCIWFGCIAQAFASNIYVATNGNAGATGSLTDPFDSIQEAADAANPGDAVSICGGKYHESITLDGLVGNSTNRIVFQNHAEEEVVIAGTLPVTNGWTQWSQNSKVWKTTVSEDVWQLFVDGKAMTGARWPNVQKDWMEPDSGDGHNPTPFSYWDQETTWAKITDDSSWGHMVNDDLKFDLSGQNKSYEGGIFVGFRCLATGNDIFNALITNHVAGTADLHHTKDPYGESPNESQPADGARYFIEGHINCLDAPGEWFFDKGTGELYVWFRDSGSPVGRYIEAKNQNFALTLTNCEFLEFNGINLFGAAFKLDETYDTTFENCNFRYSSYLKKMLGIYQGGGVQDSYSAPFNHTLGGREPANLIWRNCAFFGYEGIGLYIRTFGSNLVENCWFHNGQFGRTLFGAVSDKKGAGTTLRRNTFHTLGLGNATKNGPHGVIEYNLAYNFMFEGDFSVYQIPMPTQPTTEVRYNWALNGAGRNGVRFDGDYANTNCLVHHTVSMNNNRGFRIKGDQHRVYNITGLGNGPKSDINIALEKFYGYDEDGNIIEGRRGDFPYHGNENSIVRNIAGDVIDNWPLIPTNVVGVWHGNLLGKTLFEELRDPLNWDFRPKAGSDLEDAGIDVPGFTEGYAGTAPDLGAYETGCTNYWIPGRIFPQASVPIPLDETLNARPDADLIWQPGQEALSHEVYFGTEADLLVFQTNQVNNIFIPGALQTNQTYYWRIDTVTGTGTTTGEVWHFTVADPANPTPINHAPYFTSVTFGAPAAIADAPYADSIAGQAVDPDGDAITYTKSAGPDWLNIETNGVLSGTPGAMDAGVNTWTVEVSDGNGATDTGFLSIGVIQRLILNFDVMDDAYVDDAYPTANYGASAEIELRTPNLETNGATRVGYMKFEVAVPTPLISAKLWIYKGTNVLSGGLNIYEVENHAWSEDSITWSNRPALTSNLLGSAVLDGNWFWTDVTSHVVSNGTYTFGLVRGPKISNRSVKSKENGTSAYLALELEAIPANSYLEWVSGTVSNALEWNPKDDPDANGLDNLFEYAVAERPDQQFQGEVYLYAYRRRTDAASRGLTYELERCDNLVSNRWTTHGISEVASGPAEPGFIMVTNAIPMIGTTNRFVRLKIELSAHSSHRWC</sequence>
<protein>
    <submittedName>
        <fullName evidence="7">Uncharacterized protein</fullName>
    </submittedName>
</protein>
<evidence type="ECO:0000256" key="2">
    <source>
        <dbReference type="ARBA" id="ARBA00022525"/>
    </source>
</evidence>
<dbReference type="PANTHER" id="PTHR36453">
    <property type="entry name" value="SECRETED PROTEIN-RELATED"/>
    <property type="match status" value="1"/>
</dbReference>
<dbReference type="GO" id="GO:0016020">
    <property type="term" value="C:membrane"/>
    <property type="evidence" value="ECO:0007669"/>
    <property type="project" value="InterPro"/>
</dbReference>
<evidence type="ECO:0000313" key="8">
    <source>
        <dbReference type="Proteomes" id="UP000366872"/>
    </source>
</evidence>
<dbReference type="Gene3D" id="2.160.20.10">
    <property type="entry name" value="Single-stranded right-handed beta-helix, Pectin lyase-like"/>
    <property type="match status" value="2"/>
</dbReference>
<dbReference type="InterPro" id="IPR011050">
    <property type="entry name" value="Pectin_lyase_fold/virulence"/>
</dbReference>
<feature type="chain" id="PRO_5025363119" evidence="4">
    <location>
        <begin position="21"/>
        <end position="1137"/>
    </location>
</feature>
<dbReference type="GO" id="GO:0005509">
    <property type="term" value="F:calcium ion binding"/>
    <property type="evidence" value="ECO:0007669"/>
    <property type="project" value="InterPro"/>
</dbReference>
<dbReference type="InterPro" id="IPR015919">
    <property type="entry name" value="Cadherin-like_sf"/>
</dbReference>
<dbReference type="GO" id="GO:0005576">
    <property type="term" value="C:extracellular region"/>
    <property type="evidence" value="ECO:0007669"/>
    <property type="project" value="UniProtKB-SubCell"/>
</dbReference>
<dbReference type="PANTHER" id="PTHR36453:SF1">
    <property type="entry name" value="RIGHT HANDED BETA HELIX DOMAIN-CONTAINING PROTEIN"/>
    <property type="match status" value="1"/>
</dbReference>
<organism evidence="7 8">
    <name type="scientific">Pontiella desulfatans</name>
    <dbReference type="NCBI Taxonomy" id="2750659"/>
    <lineage>
        <taxon>Bacteria</taxon>
        <taxon>Pseudomonadati</taxon>
        <taxon>Kiritimatiellota</taxon>
        <taxon>Kiritimatiellia</taxon>
        <taxon>Kiritimatiellales</taxon>
        <taxon>Pontiellaceae</taxon>
        <taxon>Pontiella</taxon>
    </lineage>
</organism>
<dbReference type="InterPro" id="IPR039448">
    <property type="entry name" value="Beta_helix"/>
</dbReference>
<dbReference type="InterPro" id="IPR055372">
    <property type="entry name" value="CBM96"/>
</dbReference>
<dbReference type="Pfam" id="PF05345">
    <property type="entry name" value="He_PIG"/>
    <property type="match status" value="1"/>
</dbReference>
<dbReference type="Gene3D" id="2.60.40.10">
    <property type="entry name" value="Immunoglobulins"/>
    <property type="match status" value="2"/>
</dbReference>
<feature type="domain" description="Right handed beta helix" evidence="5">
    <location>
        <begin position="372"/>
        <end position="519"/>
    </location>
</feature>
<evidence type="ECO:0000259" key="6">
    <source>
        <dbReference type="Pfam" id="PF24517"/>
    </source>
</evidence>
<comment type="subcellular location">
    <subcellularLocation>
        <location evidence="1">Secreted</location>
    </subcellularLocation>
</comment>
<keyword evidence="3 4" id="KW-0732">Signal</keyword>
<dbReference type="AlphaFoldDB" id="A0A6C2U999"/>
<reference evidence="7 8" key="1">
    <citation type="submission" date="2019-04" db="EMBL/GenBank/DDBJ databases">
        <authorList>
            <person name="Van Vliet M D."/>
        </authorList>
    </citation>
    <scope>NUCLEOTIDE SEQUENCE [LARGE SCALE GENOMIC DNA]</scope>
    <source>
        <strain evidence="7 8">F1</strain>
    </source>
</reference>
<proteinExistence type="predicted"/>
<evidence type="ECO:0000256" key="1">
    <source>
        <dbReference type="ARBA" id="ARBA00004613"/>
    </source>
</evidence>
<dbReference type="SUPFAM" id="SSF51126">
    <property type="entry name" value="Pectin lyase-like"/>
    <property type="match status" value="1"/>
</dbReference>
<dbReference type="EMBL" id="CAAHFG010000003">
    <property type="protein sequence ID" value="VGO16297.1"/>
    <property type="molecule type" value="Genomic_DNA"/>
</dbReference>
<dbReference type="RefSeq" id="WP_136081827.1">
    <property type="nucleotide sequence ID" value="NZ_CAAHFG010000003.1"/>
</dbReference>
<feature type="domain" description="Carbohydrate-binding module family 96" evidence="6">
    <location>
        <begin position="853"/>
        <end position="1002"/>
    </location>
</feature>
<gene>
    <name evidence="7" type="ORF">PDESU_04888</name>
</gene>
<keyword evidence="8" id="KW-1185">Reference proteome</keyword>